<evidence type="ECO:0000256" key="5">
    <source>
        <dbReference type="ARBA" id="ARBA00022741"/>
    </source>
</evidence>
<keyword evidence="13" id="KW-1185">Reference proteome</keyword>
<evidence type="ECO:0000256" key="7">
    <source>
        <dbReference type="ARBA" id="ARBA00022857"/>
    </source>
</evidence>
<dbReference type="EMBL" id="CP013650">
    <property type="protein sequence ID" value="ALS98139.1"/>
    <property type="molecule type" value="Genomic_DNA"/>
</dbReference>
<dbReference type="SUPFAM" id="SSF52343">
    <property type="entry name" value="Ferredoxin reductase-like, C-terminal NADP-linked domain"/>
    <property type="match status" value="1"/>
</dbReference>
<keyword evidence="4" id="KW-0285">Flavoprotein</keyword>
<organism evidence="12 13">
    <name type="scientific">Lacimicrobium alkaliphilum</name>
    <dbReference type="NCBI Taxonomy" id="1526571"/>
    <lineage>
        <taxon>Bacteria</taxon>
        <taxon>Pseudomonadati</taxon>
        <taxon>Pseudomonadota</taxon>
        <taxon>Gammaproteobacteria</taxon>
        <taxon>Alteromonadales</taxon>
        <taxon>Alteromonadaceae</taxon>
        <taxon>Lacimicrobium</taxon>
    </lineage>
</organism>
<dbReference type="STRING" id="1526571.AT746_07610"/>
<dbReference type="InterPro" id="IPR039261">
    <property type="entry name" value="FNR_nucleotide-bd"/>
</dbReference>
<dbReference type="GO" id="GO:0034599">
    <property type="term" value="P:cellular response to oxidative stress"/>
    <property type="evidence" value="ECO:0007669"/>
    <property type="project" value="TreeGrafter"/>
</dbReference>
<evidence type="ECO:0000256" key="9">
    <source>
        <dbReference type="ARBA" id="ARBA00034078"/>
    </source>
</evidence>
<dbReference type="Pfam" id="PF00175">
    <property type="entry name" value="NAD_binding_1"/>
    <property type="match status" value="1"/>
</dbReference>
<evidence type="ECO:0000313" key="12">
    <source>
        <dbReference type="EMBL" id="ALS98139.1"/>
    </source>
</evidence>
<dbReference type="PRINTS" id="PR00371">
    <property type="entry name" value="FPNCR"/>
</dbReference>
<gene>
    <name evidence="12" type="ORF">AT746_07610</name>
</gene>
<name>A0A0U2QLD6_9ALTE</name>
<evidence type="ECO:0000256" key="3">
    <source>
        <dbReference type="ARBA" id="ARBA00013223"/>
    </source>
</evidence>
<evidence type="ECO:0000256" key="8">
    <source>
        <dbReference type="ARBA" id="ARBA00023002"/>
    </source>
</evidence>
<keyword evidence="5" id="KW-0547">Nucleotide-binding</keyword>
<dbReference type="InterPro" id="IPR017938">
    <property type="entry name" value="Riboflavin_synthase-like_b-brl"/>
</dbReference>
<dbReference type="KEGG" id="lal:AT746_07610"/>
<dbReference type="InterPro" id="IPR033892">
    <property type="entry name" value="FNR_bac"/>
</dbReference>
<dbReference type="PANTHER" id="PTHR47878">
    <property type="entry name" value="OXIDOREDUCTASE FAD/NAD(P)-BINDING DOMAIN PROTEIN"/>
    <property type="match status" value="1"/>
</dbReference>
<comment type="similarity">
    <text evidence="2">Belongs to the ferredoxin--NADP reductase type 1 family.</text>
</comment>
<dbReference type="GO" id="GO:0042167">
    <property type="term" value="P:heme catabolic process"/>
    <property type="evidence" value="ECO:0007669"/>
    <property type="project" value="TreeGrafter"/>
</dbReference>
<comment type="catalytic activity">
    <reaction evidence="10">
        <text>2 reduced [2Fe-2S]-[ferredoxin] + NADP(+) + H(+) = 2 oxidized [2Fe-2S]-[ferredoxin] + NADPH</text>
        <dbReference type="Rhea" id="RHEA:20125"/>
        <dbReference type="Rhea" id="RHEA-COMP:10000"/>
        <dbReference type="Rhea" id="RHEA-COMP:10001"/>
        <dbReference type="ChEBI" id="CHEBI:15378"/>
        <dbReference type="ChEBI" id="CHEBI:33737"/>
        <dbReference type="ChEBI" id="CHEBI:33738"/>
        <dbReference type="ChEBI" id="CHEBI:57783"/>
        <dbReference type="ChEBI" id="CHEBI:58349"/>
        <dbReference type="EC" id="1.18.1.2"/>
    </reaction>
</comment>
<dbReference type="Gene3D" id="3.40.50.80">
    <property type="entry name" value="Nucleotide-binding domain of ferredoxin-NADP reductase (FNR) module"/>
    <property type="match status" value="1"/>
</dbReference>
<dbReference type="CDD" id="cd06195">
    <property type="entry name" value="FNR1"/>
    <property type="match status" value="1"/>
</dbReference>
<keyword evidence="7" id="KW-0521">NADP</keyword>
<dbReference type="Gene3D" id="2.40.30.10">
    <property type="entry name" value="Translation factors"/>
    <property type="match status" value="1"/>
</dbReference>
<evidence type="ECO:0000259" key="11">
    <source>
        <dbReference type="PROSITE" id="PS51384"/>
    </source>
</evidence>
<dbReference type="RefSeq" id="WP_062478627.1">
    <property type="nucleotide sequence ID" value="NZ_CP013650.1"/>
</dbReference>
<dbReference type="GO" id="GO:0004324">
    <property type="term" value="F:ferredoxin-NADP+ reductase activity"/>
    <property type="evidence" value="ECO:0007669"/>
    <property type="project" value="UniProtKB-EC"/>
</dbReference>
<accession>A0A0U2QLD6</accession>
<comment type="cofactor">
    <cofactor evidence="9">
        <name>[2Fe-2S] cluster</name>
        <dbReference type="ChEBI" id="CHEBI:190135"/>
    </cofactor>
</comment>
<protein>
    <recommendedName>
        <fullName evidence="3">ferredoxin--NADP(+) reductase</fullName>
        <ecNumber evidence="3">1.18.1.2</ecNumber>
    </recommendedName>
</protein>
<sequence length="245" mass="27638">MWTQGKVVKRIDWNNELFSLFIDADIGDFTAGQFVKLGLDLDEKRVGRAYSLVNAPESDLLEVLLISVEDGLLSPALHQLQPGDTLHVSAKASGFMTLDWVPEARDLWMLATGTAVGPFISMLRTEAPWQRFEHIVLVYGVRFARDLAYNEELQALSTEKDSRFSYLTSITRESLQDTLNYRIPQALEKGQLEQCAGIAITPEHSHVMLCGNPAMIADTQTLLMEKGLKKNLKRNPGHISMERYW</sequence>
<keyword evidence="6" id="KW-0274">FAD</keyword>
<reference evidence="12 13" key="1">
    <citation type="submission" date="2015-12" db="EMBL/GenBank/DDBJ databases">
        <title>Complete genome of Lacimicrobium alkaliphilum KCTC 32984.</title>
        <authorList>
            <person name="Kim S.-G."/>
            <person name="Lee Y.-J."/>
        </authorList>
    </citation>
    <scope>NUCLEOTIDE SEQUENCE [LARGE SCALE GENOMIC DNA]</scope>
    <source>
        <strain evidence="12 13">YelD216</strain>
    </source>
</reference>
<dbReference type="AlphaFoldDB" id="A0A0U2QLD6"/>
<dbReference type="Proteomes" id="UP000068447">
    <property type="component" value="Chromosome"/>
</dbReference>
<dbReference type="InterPro" id="IPR051930">
    <property type="entry name" value="FNR_type-1"/>
</dbReference>
<proteinExistence type="inferred from homology"/>
<dbReference type="InterPro" id="IPR017927">
    <property type="entry name" value="FAD-bd_FR_type"/>
</dbReference>
<dbReference type="InterPro" id="IPR001709">
    <property type="entry name" value="Flavoprot_Pyr_Nucl_cyt_Rdtase"/>
</dbReference>
<dbReference type="PROSITE" id="PS51384">
    <property type="entry name" value="FAD_FR"/>
    <property type="match status" value="1"/>
</dbReference>
<dbReference type="OrthoDB" id="9784483at2"/>
<dbReference type="PANTHER" id="PTHR47878:SF1">
    <property type="entry name" value="FLAVODOXIN_FERREDOXIN--NADP REDUCTASE"/>
    <property type="match status" value="1"/>
</dbReference>
<evidence type="ECO:0000256" key="6">
    <source>
        <dbReference type="ARBA" id="ARBA00022827"/>
    </source>
</evidence>
<dbReference type="Pfam" id="PF00970">
    <property type="entry name" value="FAD_binding_6"/>
    <property type="match status" value="1"/>
</dbReference>
<keyword evidence="8" id="KW-0560">Oxidoreductase</keyword>
<dbReference type="EC" id="1.18.1.2" evidence="3"/>
<dbReference type="InterPro" id="IPR008333">
    <property type="entry name" value="Cbr1-like_FAD-bd_dom"/>
</dbReference>
<dbReference type="GO" id="GO:0000166">
    <property type="term" value="F:nucleotide binding"/>
    <property type="evidence" value="ECO:0007669"/>
    <property type="project" value="UniProtKB-KW"/>
</dbReference>
<comment type="cofactor">
    <cofactor evidence="1">
        <name>FAD</name>
        <dbReference type="ChEBI" id="CHEBI:57692"/>
    </cofactor>
</comment>
<evidence type="ECO:0000256" key="1">
    <source>
        <dbReference type="ARBA" id="ARBA00001974"/>
    </source>
</evidence>
<dbReference type="InterPro" id="IPR001433">
    <property type="entry name" value="OxRdtase_FAD/NAD-bd"/>
</dbReference>
<evidence type="ECO:0000256" key="2">
    <source>
        <dbReference type="ARBA" id="ARBA00008312"/>
    </source>
</evidence>
<evidence type="ECO:0000313" key="13">
    <source>
        <dbReference type="Proteomes" id="UP000068447"/>
    </source>
</evidence>
<evidence type="ECO:0000256" key="10">
    <source>
        <dbReference type="ARBA" id="ARBA00047776"/>
    </source>
</evidence>
<evidence type="ECO:0000256" key="4">
    <source>
        <dbReference type="ARBA" id="ARBA00022630"/>
    </source>
</evidence>
<feature type="domain" description="FAD-binding FR-type" evidence="11">
    <location>
        <begin position="1"/>
        <end position="99"/>
    </location>
</feature>
<dbReference type="SUPFAM" id="SSF63380">
    <property type="entry name" value="Riboflavin synthase domain-like"/>
    <property type="match status" value="1"/>
</dbReference>